<comment type="caution">
    <text evidence="4">The sequence shown here is derived from an EMBL/GenBank/DDBJ whole genome shotgun (WGS) entry which is preliminary data.</text>
</comment>
<dbReference type="PANTHER" id="PTHR35303">
    <property type="entry name" value="OS02G0197800 PROTEIN"/>
    <property type="match status" value="1"/>
</dbReference>
<feature type="domain" description="Gamma-butyrobetaine hydroxylase-like N-terminal" evidence="3">
    <location>
        <begin position="8"/>
        <end position="91"/>
    </location>
</feature>
<dbReference type="RefSeq" id="WP_320291248.1">
    <property type="nucleotide sequence ID" value="NZ_JAVIIW010000068.1"/>
</dbReference>
<organism evidence="4 5">
    <name type="scientific">Mesorhizobium album</name>
    <dbReference type="NCBI Taxonomy" id="3072314"/>
    <lineage>
        <taxon>Bacteria</taxon>
        <taxon>Pseudomonadati</taxon>
        <taxon>Pseudomonadota</taxon>
        <taxon>Alphaproteobacteria</taxon>
        <taxon>Hyphomicrobiales</taxon>
        <taxon>Phyllobacteriaceae</taxon>
        <taxon>Mesorhizobium</taxon>
    </lineage>
</organism>
<dbReference type="EMBL" id="JAVIIW010000068">
    <property type="protein sequence ID" value="MDX8483140.1"/>
    <property type="molecule type" value="Genomic_DNA"/>
</dbReference>
<dbReference type="InterPro" id="IPR010376">
    <property type="entry name" value="GBBH-like_N"/>
</dbReference>
<accession>A0ABU4YAL1</accession>
<name>A0ABU4YAL1_9HYPH</name>
<proteinExistence type="predicted"/>
<evidence type="ECO:0000313" key="5">
    <source>
        <dbReference type="Proteomes" id="UP001287059"/>
    </source>
</evidence>
<dbReference type="Gene3D" id="3.30.2020.30">
    <property type="match status" value="1"/>
</dbReference>
<gene>
    <name evidence="4" type="ORF">RFN28_32510</name>
</gene>
<dbReference type="Proteomes" id="UP001287059">
    <property type="component" value="Unassembled WGS sequence"/>
</dbReference>
<keyword evidence="2" id="KW-0408">Iron</keyword>
<evidence type="ECO:0000256" key="1">
    <source>
        <dbReference type="ARBA" id="ARBA00022723"/>
    </source>
</evidence>
<evidence type="ECO:0000259" key="3">
    <source>
        <dbReference type="Pfam" id="PF06155"/>
    </source>
</evidence>
<evidence type="ECO:0000256" key="2">
    <source>
        <dbReference type="ARBA" id="ARBA00023004"/>
    </source>
</evidence>
<evidence type="ECO:0000313" key="4">
    <source>
        <dbReference type="EMBL" id="MDX8483140.1"/>
    </source>
</evidence>
<keyword evidence="1" id="KW-0479">Metal-binding</keyword>
<dbReference type="PANTHER" id="PTHR35303:SF5">
    <property type="entry name" value="OS02G0197800 PROTEIN"/>
    <property type="match status" value="1"/>
</dbReference>
<sequence>MTAPKELRVSKDRKLLTVTFPGHESFELPAELLRVASPSAEVQGHSPDQRVTVPGKRNVAILKIEPVGNYAVRITFDDFHDTGIFTWNYLHTLGHEKDERWNAYLAELAEKGLSRDR</sequence>
<keyword evidence="5" id="KW-1185">Reference proteome</keyword>
<reference evidence="4 5" key="1">
    <citation type="submission" date="2023-08" db="EMBL/GenBank/DDBJ databases">
        <title>Implementing the SeqCode for naming new Mesorhizobium species isolated from Vachellia karroo root nodules.</title>
        <authorList>
            <person name="Van Lill M."/>
        </authorList>
    </citation>
    <scope>NUCLEOTIDE SEQUENCE [LARGE SCALE GENOMIC DNA]</scope>
    <source>
        <strain evidence="4 5">VK24D</strain>
    </source>
</reference>
<dbReference type="InterPro" id="IPR038492">
    <property type="entry name" value="GBBH-like_N_sf"/>
</dbReference>
<dbReference type="Pfam" id="PF06155">
    <property type="entry name" value="GBBH-like_N"/>
    <property type="match status" value="1"/>
</dbReference>
<protein>
    <submittedName>
        <fullName evidence="4">DUF971 domain-containing protein</fullName>
    </submittedName>
</protein>